<dbReference type="PANTHER" id="PTHR45641:SF19">
    <property type="entry name" value="NEPHROCYSTIN-3"/>
    <property type="match status" value="1"/>
</dbReference>
<dbReference type="InterPro" id="IPR011990">
    <property type="entry name" value="TPR-like_helical_dom_sf"/>
</dbReference>
<dbReference type="Pfam" id="PF13424">
    <property type="entry name" value="TPR_12"/>
    <property type="match status" value="2"/>
</dbReference>
<feature type="compositionally biased region" description="Polar residues" evidence="4">
    <location>
        <begin position="1"/>
        <end position="20"/>
    </location>
</feature>
<feature type="compositionally biased region" description="Low complexity" evidence="4">
    <location>
        <begin position="453"/>
        <end position="465"/>
    </location>
</feature>
<keyword evidence="2 3" id="KW-0802">TPR repeat</keyword>
<feature type="region of interest" description="Disordered" evidence="4">
    <location>
        <begin position="379"/>
        <end position="404"/>
    </location>
</feature>
<feature type="compositionally biased region" description="Polar residues" evidence="4">
    <location>
        <begin position="75"/>
        <end position="85"/>
    </location>
</feature>
<dbReference type="PROSITE" id="PS50293">
    <property type="entry name" value="TPR_REGION"/>
    <property type="match status" value="1"/>
</dbReference>
<evidence type="ECO:0008006" key="7">
    <source>
        <dbReference type="Google" id="ProtNLM"/>
    </source>
</evidence>
<dbReference type="Proteomes" id="UP001530377">
    <property type="component" value="Unassembled WGS sequence"/>
</dbReference>
<organism evidence="5 6">
    <name type="scientific">Cyclostephanos tholiformis</name>
    <dbReference type="NCBI Taxonomy" id="382380"/>
    <lineage>
        <taxon>Eukaryota</taxon>
        <taxon>Sar</taxon>
        <taxon>Stramenopiles</taxon>
        <taxon>Ochrophyta</taxon>
        <taxon>Bacillariophyta</taxon>
        <taxon>Coscinodiscophyceae</taxon>
        <taxon>Thalassiosirophycidae</taxon>
        <taxon>Stephanodiscales</taxon>
        <taxon>Stephanodiscaceae</taxon>
        <taxon>Cyclostephanos</taxon>
    </lineage>
</organism>
<keyword evidence="6" id="KW-1185">Reference proteome</keyword>
<dbReference type="SMART" id="SM00028">
    <property type="entry name" value="TPR"/>
    <property type="match status" value="6"/>
</dbReference>
<feature type="compositionally biased region" description="Gly residues" evidence="4">
    <location>
        <begin position="195"/>
        <end position="205"/>
    </location>
</feature>
<dbReference type="Gene3D" id="1.25.40.10">
    <property type="entry name" value="Tetratricopeptide repeat domain"/>
    <property type="match status" value="3"/>
</dbReference>
<accession>A0ABD3SCI7</accession>
<feature type="compositionally biased region" description="Polar residues" evidence="4">
    <location>
        <begin position="524"/>
        <end position="534"/>
    </location>
</feature>
<feature type="compositionally biased region" description="Acidic residues" evidence="4">
    <location>
        <begin position="32"/>
        <end position="59"/>
    </location>
</feature>
<evidence type="ECO:0000313" key="6">
    <source>
        <dbReference type="Proteomes" id="UP001530377"/>
    </source>
</evidence>
<evidence type="ECO:0000313" key="5">
    <source>
        <dbReference type="EMBL" id="KAL3822108.1"/>
    </source>
</evidence>
<dbReference type="SUPFAM" id="SSF48452">
    <property type="entry name" value="TPR-like"/>
    <property type="match status" value="2"/>
</dbReference>
<evidence type="ECO:0000256" key="2">
    <source>
        <dbReference type="ARBA" id="ARBA00022803"/>
    </source>
</evidence>
<comment type="caution">
    <text evidence="5">The sequence shown here is derived from an EMBL/GenBank/DDBJ whole genome shotgun (WGS) entry which is preliminary data.</text>
</comment>
<feature type="compositionally biased region" description="Acidic residues" evidence="4">
    <location>
        <begin position="89"/>
        <end position="104"/>
    </location>
</feature>
<feature type="repeat" description="TPR" evidence="3">
    <location>
        <begin position="663"/>
        <end position="696"/>
    </location>
</feature>
<feature type="region of interest" description="Disordered" evidence="4">
    <location>
        <begin position="195"/>
        <end position="231"/>
    </location>
</feature>
<dbReference type="Pfam" id="PF13176">
    <property type="entry name" value="TPR_7"/>
    <property type="match status" value="1"/>
</dbReference>
<proteinExistence type="predicted"/>
<evidence type="ECO:0000256" key="4">
    <source>
        <dbReference type="SAM" id="MobiDB-lite"/>
    </source>
</evidence>
<dbReference type="PROSITE" id="PS50005">
    <property type="entry name" value="TPR"/>
    <property type="match status" value="1"/>
</dbReference>
<evidence type="ECO:0000256" key="3">
    <source>
        <dbReference type="PROSITE-ProRule" id="PRU00339"/>
    </source>
</evidence>
<dbReference type="AlphaFoldDB" id="A0ABD3SCI7"/>
<dbReference type="PANTHER" id="PTHR45641">
    <property type="entry name" value="TETRATRICOPEPTIDE REPEAT PROTEIN (AFU_ORTHOLOGUE AFUA_6G03870)"/>
    <property type="match status" value="1"/>
</dbReference>
<evidence type="ECO:0000256" key="1">
    <source>
        <dbReference type="ARBA" id="ARBA00022737"/>
    </source>
</evidence>
<protein>
    <recommendedName>
        <fullName evidence="7">Kinesin light chain</fullName>
    </recommendedName>
</protein>
<sequence length="850" mass="94027">RRSSSMSLPRTASSLNSPRSSDMCITPRDDDHEGENDDDDDDDDDYDDDDEEEEEDDDRDPLLSLFRAHNTNRVKFNLGPSSSASPFGDGDDDVSAAIPAEDDDRNGIGSLSSPRLGLRRRCVPFLLKRTPRGATTRLLKTPTIVPRSPSTAVDVDDLDHPEMAIARQLLEPPTPIFRKIGSFLGDKLTASWVGGGGSDGSGSGSGHRDVGVGPLRRRRRRRLGSSSSDGGEVDVDIARLLGRAHVAHRGTFRYRVAMRYYLLALRRMAESGRYGNDHPLVVRAMRCLNDVHHAQSTLSNSADIVRMGMQHEDGDMLVRALRMYTIAHRMRRDVLGADHPSLCVLLNMMGSVQVKRGEYDEAMSLYELSLWGEEGVTEGVGRGGGGGRRRRNRGGEFGRHRNPLTTSVTLRDMGMISEHQGNVEKALRFYHASLRYALKYNSAKDDEGRREISSSSLCSSSKNGSCTQKDDDGAFGRRGARQKRTTSGPGSARDPTVDTLLWLDDVKDGDVAEPFSSMEVRMAKSSTAGQSSGGLTVANGDDDDRVAEDGEMELFLERKFDQWTLSSKEGDDGRLADVCDGSTKFFYDDVFLRTPPETADEKKIERENPRGDWKESDFDIAMILHQIGKIHQRSRRYPAALSAYKSSLRGLRKVLGTQHDIVAAVLGNLGNLYMETGDYDEALAMYQEVLGIETLQLGLSHPEVAVTLHNIATIECSRGNFADGVSLYMQVVDMQKIRYGNEHIAVAVTLSCLADAYEKLTNLNRAMKAYEEALKIRIALLGKSHLDVGRLMHKLGRLASSRNEYVLANAYMTRASEIYGINKLGPDHVFVCEMARDCADIRAQLAFAKK</sequence>
<dbReference type="EMBL" id="JALLPB020000074">
    <property type="protein sequence ID" value="KAL3822108.1"/>
    <property type="molecule type" value="Genomic_DNA"/>
</dbReference>
<feature type="region of interest" description="Disordered" evidence="4">
    <location>
        <begin position="75"/>
        <end position="112"/>
    </location>
</feature>
<keyword evidence="1" id="KW-0677">Repeat</keyword>
<reference evidence="5 6" key="1">
    <citation type="submission" date="2024-10" db="EMBL/GenBank/DDBJ databases">
        <title>Updated reference genomes for cyclostephanoid diatoms.</title>
        <authorList>
            <person name="Roberts W.R."/>
            <person name="Alverson A.J."/>
        </authorList>
    </citation>
    <scope>NUCLEOTIDE SEQUENCE [LARGE SCALE GENOMIC DNA]</scope>
    <source>
        <strain evidence="5 6">AJA228-03</strain>
    </source>
</reference>
<feature type="region of interest" description="Disordered" evidence="4">
    <location>
        <begin position="1"/>
        <end position="63"/>
    </location>
</feature>
<gene>
    <name evidence="5" type="ORF">ACHAXA_011886</name>
</gene>
<feature type="region of interest" description="Disordered" evidence="4">
    <location>
        <begin position="524"/>
        <end position="545"/>
    </location>
</feature>
<dbReference type="InterPro" id="IPR019734">
    <property type="entry name" value="TPR_rpt"/>
</dbReference>
<name>A0ABD3SCI7_9STRA</name>
<feature type="non-terminal residue" evidence="5">
    <location>
        <position position="1"/>
    </location>
</feature>
<feature type="region of interest" description="Disordered" evidence="4">
    <location>
        <begin position="448"/>
        <end position="499"/>
    </location>
</feature>